<comment type="subcellular location">
    <subcellularLocation>
        <location evidence="3">Cell membrane</location>
        <topology evidence="3">Peripheral membrane protein</topology>
        <orientation evidence="3">Cytoplasmic side</orientation>
    </subcellularLocation>
    <subcellularLocation>
        <location evidence="2">Cytoplasm</location>
        <location evidence="2">Cytoskeleton</location>
        <location evidence="2">Actin patch</location>
    </subcellularLocation>
    <subcellularLocation>
        <location evidence="1">Endosome membrane</location>
        <topology evidence="1">Peripheral membrane protein</topology>
        <orientation evidence="1">Cytoplasmic side</orientation>
    </subcellularLocation>
</comment>
<dbReference type="InterPro" id="IPR002048">
    <property type="entry name" value="EF_hand_dom"/>
</dbReference>
<dbReference type="InterPro" id="IPR003960">
    <property type="entry name" value="ATPase_AAA_CS"/>
</dbReference>
<feature type="region of interest" description="Disordered" evidence="14">
    <location>
        <begin position="251"/>
        <end position="280"/>
    </location>
</feature>
<keyword evidence="11" id="KW-0009">Actin-binding</keyword>
<reference evidence="17 18" key="1">
    <citation type="submission" date="2016-03" db="EMBL/GenBank/DDBJ databases">
        <authorList>
            <person name="Ploux O."/>
        </authorList>
    </citation>
    <scope>NUCLEOTIDE SEQUENCE [LARGE SCALE GENOMIC DNA]</scope>
    <source>
        <strain evidence="17 18">UAMH 11012</strain>
    </source>
</reference>
<evidence type="ECO:0000256" key="10">
    <source>
        <dbReference type="ARBA" id="ARBA00023136"/>
    </source>
</evidence>
<evidence type="ECO:0000256" key="11">
    <source>
        <dbReference type="ARBA" id="ARBA00023203"/>
    </source>
</evidence>
<evidence type="ECO:0008006" key="19">
    <source>
        <dbReference type="Google" id="ProtNLM"/>
    </source>
</evidence>
<dbReference type="GO" id="GO:0007033">
    <property type="term" value="P:vacuole organization"/>
    <property type="evidence" value="ECO:0007669"/>
    <property type="project" value="TreeGrafter"/>
</dbReference>
<evidence type="ECO:0000256" key="12">
    <source>
        <dbReference type="ARBA" id="ARBA00023212"/>
    </source>
</evidence>
<dbReference type="InterPro" id="IPR000261">
    <property type="entry name" value="EH_dom"/>
</dbReference>
<dbReference type="FunFam" id="3.40.50.300:FF:000043">
    <property type="entry name" value="Vacuolar protein sorting-associated protein 4"/>
    <property type="match status" value="1"/>
</dbReference>
<dbReference type="Proteomes" id="UP000184330">
    <property type="component" value="Unassembled WGS sequence"/>
</dbReference>
<keyword evidence="9" id="KW-0067">ATP-binding</keyword>
<evidence type="ECO:0000259" key="15">
    <source>
        <dbReference type="PROSITE" id="PS50031"/>
    </source>
</evidence>
<dbReference type="SMART" id="SM00382">
    <property type="entry name" value="AAA"/>
    <property type="match status" value="1"/>
</dbReference>
<evidence type="ECO:0000313" key="18">
    <source>
        <dbReference type="Proteomes" id="UP000184330"/>
    </source>
</evidence>
<evidence type="ECO:0000256" key="3">
    <source>
        <dbReference type="ARBA" id="ARBA00004413"/>
    </source>
</evidence>
<keyword evidence="12" id="KW-0963">Cytoplasm</keyword>
<name>A0A1L7WYF8_9HELO</name>
<keyword evidence="18" id="KW-1185">Reference proteome</keyword>
<dbReference type="EMBL" id="FJOG01000010">
    <property type="protein sequence ID" value="CZR57790.1"/>
    <property type="molecule type" value="Genomic_DNA"/>
</dbReference>
<dbReference type="GO" id="GO:0003779">
    <property type="term" value="F:actin binding"/>
    <property type="evidence" value="ECO:0007669"/>
    <property type="project" value="UniProtKB-KW"/>
</dbReference>
<dbReference type="Pfam" id="PF00004">
    <property type="entry name" value="AAA"/>
    <property type="match status" value="1"/>
</dbReference>
<dbReference type="GO" id="GO:0010008">
    <property type="term" value="C:endosome membrane"/>
    <property type="evidence" value="ECO:0007669"/>
    <property type="project" value="UniProtKB-SubCell"/>
</dbReference>
<dbReference type="Gene3D" id="1.10.8.60">
    <property type="match status" value="1"/>
</dbReference>
<dbReference type="SUPFAM" id="SSF47473">
    <property type="entry name" value="EF-hand"/>
    <property type="match status" value="1"/>
</dbReference>
<evidence type="ECO:0000256" key="13">
    <source>
        <dbReference type="ARBA" id="ARBA00025194"/>
    </source>
</evidence>
<dbReference type="STRING" id="576137.A0A1L7WYF8"/>
<dbReference type="GO" id="GO:0016887">
    <property type="term" value="F:ATP hydrolysis activity"/>
    <property type="evidence" value="ECO:0007669"/>
    <property type="project" value="InterPro"/>
</dbReference>
<keyword evidence="12" id="KW-0206">Cytoskeleton</keyword>
<dbReference type="GO" id="GO:0016197">
    <property type="term" value="P:endosomal transport"/>
    <property type="evidence" value="ECO:0007669"/>
    <property type="project" value="TreeGrafter"/>
</dbReference>
<dbReference type="InterPro" id="IPR003593">
    <property type="entry name" value="AAA+_ATPase"/>
</dbReference>
<gene>
    <name evidence="17" type="ORF">PAC_07679</name>
</gene>
<dbReference type="GO" id="GO:0030479">
    <property type="term" value="C:actin cortical patch"/>
    <property type="evidence" value="ECO:0007669"/>
    <property type="project" value="UniProtKB-SubCell"/>
</dbReference>
<evidence type="ECO:0000313" key="17">
    <source>
        <dbReference type="EMBL" id="CZR57790.1"/>
    </source>
</evidence>
<feature type="region of interest" description="Disordered" evidence="14">
    <location>
        <begin position="531"/>
        <end position="581"/>
    </location>
</feature>
<sequence>MLFVFGPTKDSWIIGNDKFTMQYGMPSNVANELESGQISAKDVQWCSVGQGGVLCFYKWSSTDPFRFQPDQGDLFFSQTENLKADLNSGGVEHVTFASGGGWFVRYRNGNVRLSMEGTFPAIFDEVASANMTTKGSSRSQLQTSTISNVFFGADDAILIQFGVPSVPIWENNAALKWRGLPANLVTNLTELFNEGWVLSKRTNLCSWNKEYFYVEWTKPYSTATKALYQLPPHAMLPALFVRQMWEGEYPTSIPQPAPEKPVQSKPKPPALPPRNKSDTAPEVTVEMIQDMCNDLFEQYSDSQETMDGTKFKAFCQKLLPKKELARVWDLSDADGNGTFSRDEFTIAVYLIVSRKRGSSLPHQVPYEHFLKAQEPNKSRCARRTFLLSKDFKPVCCFCQDELVIGCWKCVDCQVCATQGLLNRIMLCVKCFCSNDTSSLTLTEAGHKPTWTKIVRANINTGEIKEGINFCDLCGKVNRTGRRLFYYCANQPACDFDSCKSCHEPGQLCPNGHILKSDEDDDDELESGFESMNLRGANSSNPFLNDDDDDEGDEKGGTDDVPSSKPSKDATDDDKALRGRISSSIVKEKPNVKWEDVAGLEKAKEELQEAVILPAKFPKLFSGKRKARRGILLYGPPGTGKSYLAKAVATEANSTLFSIGSSDVMSKWLGESERLIKTLFDLARENKPSVVFIDELDALCGSRDEPGHNPHMAGLKTEIMIQMDGVGHDNEGVLVLAATNLPWTLDPAIRRRLQRKIYIALPDEPARAEMFKIHVGNTPCGLTPDHYATLGRVTHGLSGSDIGNAVQDALMQPVKKVSSSKHWKKVIINGTEKLTPCKPNEPGAMPMNWRQVPASKLHESIVIAEDFFEVLQKVKPTVSQGEIKKYLEWTEQFGMEGS</sequence>
<dbReference type="GO" id="GO:0005886">
    <property type="term" value="C:plasma membrane"/>
    <property type="evidence" value="ECO:0007669"/>
    <property type="project" value="UniProtKB-SubCell"/>
</dbReference>
<keyword evidence="10" id="KW-0472">Membrane</keyword>
<evidence type="ECO:0000256" key="1">
    <source>
        <dbReference type="ARBA" id="ARBA00004125"/>
    </source>
</evidence>
<keyword evidence="7" id="KW-0547">Nucleotide-binding</keyword>
<organism evidence="17 18">
    <name type="scientific">Phialocephala subalpina</name>
    <dbReference type="NCBI Taxonomy" id="576137"/>
    <lineage>
        <taxon>Eukaryota</taxon>
        <taxon>Fungi</taxon>
        <taxon>Dikarya</taxon>
        <taxon>Ascomycota</taxon>
        <taxon>Pezizomycotina</taxon>
        <taxon>Leotiomycetes</taxon>
        <taxon>Helotiales</taxon>
        <taxon>Mollisiaceae</taxon>
        <taxon>Phialocephala</taxon>
        <taxon>Phialocephala fortinii species complex</taxon>
    </lineage>
</organism>
<dbReference type="InterPro" id="IPR003959">
    <property type="entry name" value="ATPase_AAA_core"/>
</dbReference>
<evidence type="ECO:0000256" key="6">
    <source>
        <dbReference type="ARBA" id="ARBA00022583"/>
    </source>
</evidence>
<proteinExistence type="inferred from homology"/>
<dbReference type="AlphaFoldDB" id="A0A1L7WYF8"/>
<comment type="similarity">
    <text evidence="4">Belongs to the AAA ATPase family.</text>
</comment>
<evidence type="ECO:0000256" key="8">
    <source>
        <dbReference type="ARBA" id="ARBA00022753"/>
    </source>
</evidence>
<evidence type="ECO:0000256" key="14">
    <source>
        <dbReference type="SAM" id="MobiDB-lite"/>
    </source>
</evidence>
<protein>
    <recommendedName>
        <fullName evidence="19">Calmodulin</fullName>
    </recommendedName>
</protein>
<comment type="function">
    <text evidence="13">Component of the PAN1 actin cytoskeleton-regulatory complex required for the internalization of endosomes during actin-coupled endocytosis. The complex links the site of endocytosis to the cell membrane-associated actin cytoskeleton. Mediates uptake of external molecules and vacuolar degradation of plasma membrane proteins. Plays a role in the proper organization of the cell membrane-associated actin cytoskeleton and promotes its destabilization.</text>
</comment>
<evidence type="ECO:0000256" key="9">
    <source>
        <dbReference type="ARBA" id="ARBA00022840"/>
    </source>
</evidence>
<keyword evidence="6" id="KW-0254">Endocytosis</keyword>
<dbReference type="Gene3D" id="1.10.238.10">
    <property type="entry name" value="EF-hand"/>
    <property type="match status" value="1"/>
</dbReference>
<dbReference type="InterPro" id="IPR050304">
    <property type="entry name" value="MT-severing_AAA_ATPase"/>
</dbReference>
<dbReference type="SMART" id="SM00027">
    <property type="entry name" value="EH"/>
    <property type="match status" value="1"/>
</dbReference>
<dbReference type="Pfam" id="PF09336">
    <property type="entry name" value="Vps4_C"/>
    <property type="match status" value="1"/>
</dbReference>
<dbReference type="InterPro" id="IPR011992">
    <property type="entry name" value="EF-hand-dom_pair"/>
</dbReference>
<dbReference type="PANTHER" id="PTHR23074:SF83">
    <property type="entry name" value="VACUOLAR PROTEIN SORTING-ASSOCIATED PROTEIN 4A"/>
    <property type="match status" value="1"/>
</dbReference>
<dbReference type="Gene3D" id="3.40.50.300">
    <property type="entry name" value="P-loop containing nucleotide triphosphate hydrolases"/>
    <property type="match status" value="1"/>
</dbReference>
<comment type="subunit">
    <text evidence="5">Component of the PAN1 actin cytoskeleton-regulatory complex.</text>
</comment>
<dbReference type="Pfam" id="PF12763">
    <property type="entry name" value="EH"/>
    <property type="match status" value="1"/>
</dbReference>
<dbReference type="PROSITE" id="PS50222">
    <property type="entry name" value="EF_HAND_2"/>
    <property type="match status" value="1"/>
</dbReference>
<evidence type="ECO:0000256" key="7">
    <source>
        <dbReference type="ARBA" id="ARBA00022741"/>
    </source>
</evidence>
<dbReference type="InterPro" id="IPR015415">
    <property type="entry name" value="Spast_Vps4_C"/>
</dbReference>
<feature type="domain" description="EH" evidence="15">
    <location>
        <begin position="319"/>
        <end position="365"/>
    </location>
</feature>
<evidence type="ECO:0000256" key="2">
    <source>
        <dbReference type="ARBA" id="ARBA00004134"/>
    </source>
</evidence>
<dbReference type="OrthoDB" id="3546533at2759"/>
<dbReference type="InterPro" id="IPR027417">
    <property type="entry name" value="P-loop_NTPase"/>
</dbReference>
<dbReference type="PROSITE" id="PS00674">
    <property type="entry name" value="AAA"/>
    <property type="match status" value="1"/>
</dbReference>
<evidence type="ECO:0000256" key="5">
    <source>
        <dbReference type="ARBA" id="ARBA00011159"/>
    </source>
</evidence>
<feature type="compositionally biased region" description="Basic and acidic residues" evidence="14">
    <location>
        <begin position="565"/>
        <end position="576"/>
    </location>
</feature>
<evidence type="ECO:0000256" key="4">
    <source>
        <dbReference type="ARBA" id="ARBA00006914"/>
    </source>
</evidence>
<feature type="domain" description="EF-hand" evidence="16">
    <location>
        <begin position="319"/>
        <end position="354"/>
    </location>
</feature>
<dbReference type="PANTHER" id="PTHR23074">
    <property type="entry name" value="AAA DOMAIN-CONTAINING"/>
    <property type="match status" value="1"/>
</dbReference>
<dbReference type="FunFam" id="1.10.8.60:FF:000015">
    <property type="entry name" value="vacuolar protein sorting-associated protein 4A"/>
    <property type="match status" value="1"/>
</dbReference>
<evidence type="ECO:0000259" key="16">
    <source>
        <dbReference type="PROSITE" id="PS50222"/>
    </source>
</evidence>
<dbReference type="GO" id="GO:0006897">
    <property type="term" value="P:endocytosis"/>
    <property type="evidence" value="ECO:0007669"/>
    <property type="project" value="UniProtKB-KW"/>
</dbReference>
<dbReference type="GO" id="GO:0005509">
    <property type="term" value="F:calcium ion binding"/>
    <property type="evidence" value="ECO:0007669"/>
    <property type="project" value="InterPro"/>
</dbReference>
<dbReference type="GO" id="GO:0005524">
    <property type="term" value="F:ATP binding"/>
    <property type="evidence" value="ECO:0007669"/>
    <property type="project" value="UniProtKB-KW"/>
</dbReference>
<dbReference type="SUPFAM" id="SSF52540">
    <property type="entry name" value="P-loop containing nucleoside triphosphate hydrolases"/>
    <property type="match status" value="1"/>
</dbReference>
<dbReference type="PROSITE" id="PS50031">
    <property type="entry name" value="EH"/>
    <property type="match status" value="1"/>
</dbReference>
<accession>A0A1L7WYF8</accession>
<keyword evidence="8" id="KW-0967">Endosome</keyword>
<dbReference type="GO" id="GO:0045324">
    <property type="term" value="P:late endosome to vacuole transport"/>
    <property type="evidence" value="ECO:0007669"/>
    <property type="project" value="UniProtKB-ARBA"/>
</dbReference>